<sequence length="119" mass="13844">EKLDRIYQVLAEWLKKAWCFRQDLESLVCVLQQATRHICLNREFKADLHWWVLLLQHWNMALFTQPCRQTVMVTSDASGLPQRYGIPSPIPLMITELVFDPALDWASGSLMKLFSSIVP</sequence>
<reference evidence="1" key="1">
    <citation type="submission" date="2017-05" db="UniProtKB">
        <authorList>
            <consortium name="EnsemblMetazoa"/>
        </authorList>
    </citation>
    <scope>IDENTIFICATION</scope>
</reference>
<dbReference type="AlphaFoldDB" id="A0A1X7SP07"/>
<dbReference type="EnsemblMetazoa" id="Aqu2.1.03801_001">
    <property type="protein sequence ID" value="Aqu2.1.03801_001"/>
    <property type="gene ID" value="Aqu2.1.03801"/>
</dbReference>
<accession>A0A1X7SP07</accession>
<organism evidence="1">
    <name type="scientific">Amphimedon queenslandica</name>
    <name type="common">Sponge</name>
    <dbReference type="NCBI Taxonomy" id="400682"/>
    <lineage>
        <taxon>Eukaryota</taxon>
        <taxon>Metazoa</taxon>
        <taxon>Porifera</taxon>
        <taxon>Demospongiae</taxon>
        <taxon>Heteroscleromorpha</taxon>
        <taxon>Haplosclerida</taxon>
        <taxon>Niphatidae</taxon>
        <taxon>Amphimedon</taxon>
    </lineage>
</organism>
<evidence type="ECO:0000313" key="1">
    <source>
        <dbReference type="EnsemblMetazoa" id="Aqu2.1.03801_001"/>
    </source>
</evidence>
<name>A0A1X7SP07_AMPQE</name>
<protein>
    <submittedName>
        <fullName evidence="1">Uncharacterized protein</fullName>
    </submittedName>
</protein>
<proteinExistence type="predicted"/>
<dbReference type="InParanoid" id="A0A1X7SP07"/>